<dbReference type="EC" id="2.5.1.-" evidence="3"/>
<comment type="cofactor">
    <cofactor evidence="1">
        <name>pyridoxal 5'-phosphate</name>
        <dbReference type="ChEBI" id="CHEBI:597326"/>
    </cofactor>
</comment>
<keyword evidence="4" id="KW-1185">Reference proteome</keyword>
<evidence type="ECO:0000256" key="2">
    <source>
        <dbReference type="ARBA" id="ARBA00022898"/>
    </source>
</evidence>
<evidence type="ECO:0000313" key="4">
    <source>
        <dbReference type="Proteomes" id="UP001208689"/>
    </source>
</evidence>
<protein>
    <submittedName>
        <fullName evidence="3">O-succinylhomoserine sulfhydrylase</fullName>
        <ecNumber evidence="3">2.5.1.-</ecNumber>
    </submittedName>
</protein>
<dbReference type="Gene3D" id="3.90.1150.10">
    <property type="entry name" value="Aspartate Aminotransferase, domain 1"/>
    <property type="match status" value="1"/>
</dbReference>
<keyword evidence="3" id="KW-0808">Transferase</keyword>
<gene>
    <name evidence="3" type="ORF">NEF87_001660</name>
</gene>
<accession>A0ABY6HPC1</accession>
<dbReference type="SUPFAM" id="SSF53383">
    <property type="entry name" value="PLP-dependent transferases"/>
    <property type="match status" value="1"/>
</dbReference>
<dbReference type="Pfam" id="PF01053">
    <property type="entry name" value="Cys_Met_Meta_PP"/>
    <property type="match status" value="1"/>
</dbReference>
<organism evidence="3 4">
    <name type="scientific">Candidatus Lokiarchaeum ossiferum</name>
    <dbReference type="NCBI Taxonomy" id="2951803"/>
    <lineage>
        <taxon>Archaea</taxon>
        <taxon>Promethearchaeati</taxon>
        <taxon>Promethearchaeota</taxon>
        <taxon>Promethearchaeia</taxon>
        <taxon>Promethearchaeales</taxon>
        <taxon>Promethearchaeaceae</taxon>
        <taxon>Candidatus Lokiarchaeum</taxon>
    </lineage>
</organism>
<dbReference type="InterPro" id="IPR000277">
    <property type="entry name" value="Cys/Met-Metab_PyrdxlP-dep_enz"/>
</dbReference>
<keyword evidence="2" id="KW-0663">Pyridoxal phosphate</keyword>
<reference evidence="3" key="1">
    <citation type="submission" date="2022-09" db="EMBL/GenBank/DDBJ databases">
        <title>Actin cytoskeleton and complex cell architecture in an #Asgard archaeon.</title>
        <authorList>
            <person name="Ponce Toledo R.I."/>
            <person name="Schleper C."/>
            <person name="Rodrigues Oliveira T."/>
            <person name="Wollweber F."/>
            <person name="Xu J."/>
            <person name="Rittmann S."/>
            <person name="Klingl A."/>
            <person name="Pilhofer M."/>
        </authorList>
    </citation>
    <scope>NUCLEOTIDE SEQUENCE</scope>
    <source>
        <strain evidence="3">B-35</strain>
    </source>
</reference>
<dbReference type="InterPro" id="IPR015424">
    <property type="entry name" value="PyrdxlP-dep_Trfase"/>
</dbReference>
<dbReference type="PANTHER" id="PTHR11808">
    <property type="entry name" value="TRANS-SULFURATION ENZYME FAMILY MEMBER"/>
    <property type="match status" value="1"/>
</dbReference>
<dbReference type="PIRSF" id="PIRSF001434">
    <property type="entry name" value="CGS"/>
    <property type="match status" value="1"/>
</dbReference>
<dbReference type="PANTHER" id="PTHR11808:SF80">
    <property type="entry name" value="CYSTATHIONINE GAMMA-LYASE"/>
    <property type="match status" value="1"/>
</dbReference>
<evidence type="ECO:0000256" key="1">
    <source>
        <dbReference type="ARBA" id="ARBA00001933"/>
    </source>
</evidence>
<dbReference type="InterPro" id="IPR015422">
    <property type="entry name" value="PyrdxlP-dep_Trfase_small"/>
</dbReference>
<dbReference type="InterPro" id="IPR015421">
    <property type="entry name" value="PyrdxlP-dep_Trfase_major"/>
</dbReference>
<dbReference type="EMBL" id="CP104013">
    <property type="protein sequence ID" value="UYP45375.1"/>
    <property type="molecule type" value="Genomic_DNA"/>
</dbReference>
<name>A0ABY6HPC1_9ARCH</name>
<dbReference type="CDD" id="cd00614">
    <property type="entry name" value="CGS_like"/>
    <property type="match status" value="1"/>
</dbReference>
<dbReference type="Gene3D" id="3.40.640.10">
    <property type="entry name" value="Type I PLP-dependent aspartate aminotransferase-like (Major domain)"/>
    <property type="match status" value="1"/>
</dbReference>
<dbReference type="GO" id="GO:0016740">
    <property type="term" value="F:transferase activity"/>
    <property type="evidence" value="ECO:0007669"/>
    <property type="project" value="UniProtKB-KW"/>
</dbReference>
<evidence type="ECO:0000313" key="3">
    <source>
        <dbReference type="EMBL" id="UYP45375.1"/>
    </source>
</evidence>
<dbReference type="Proteomes" id="UP001208689">
    <property type="component" value="Chromosome"/>
</dbReference>
<proteinExistence type="predicted"/>
<sequence length="389" mass="43536">MQNLKQKRDISEILHHLGEENLPFNAMSPPIFQTSIFSFDSYEDYQAALADETHSFLYSRGNNPTVNLVEQKIAALEHGEQAKLMSSGVAAISAAVMAFVKTGDHIISIRDCYTWAKTLFTTYLGRFGVEHDFVDGVDPQDFAKAIKPNTKIIYLESPTSLTFKIQDLTAIAKIAKDNGIKTIIDNTWATPLYQNPIDHAIDIVVHSASKYFGGHSDLVAGVIIGNKSDMLQIYKQEFLNIGHVPDPFMAWLILRGMRTLQVRLRQHNAGAQLIAEFLEKHPKVESVCYPFLSSFPQNNLAKSQMTGGAGLFSFRVKSHNVEKIKQFVNSIKVFKRAVSWGGYESLIYANAISYVENIPEDRISLIRIHIGLENPQLLMDALNDALTCL</sequence>